<feature type="domain" description="Aldehyde dehydrogenase" evidence="2">
    <location>
        <begin position="55"/>
        <end position="449"/>
    </location>
</feature>
<dbReference type="Gene3D" id="3.40.309.10">
    <property type="entry name" value="Aldehyde Dehydrogenase, Chain A, domain 2"/>
    <property type="match status" value="1"/>
</dbReference>
<dbReference type="CDD" id="cd07128">
    <property type="entry name" value="ALDH_MaoC-N"/>
    <property type="match status" value="1"/>
</dbReference>
<accession>A0ABQ5Z679</accession>
<feature type="domain" description="MaoC-like" evidence="3">
    <location>
        <begin position="541"/>
        <end position="645"/>
    </location>
</feature>
<dbReference type="InterPro" id="IPR016162">
    <property type="entry name" value="Ald_DH_N"/>
</dbReference>
<dbReference type="SUPFAM" id="SSF54637">
    <property type="entry name" value="Thioesterase/thiol ester dehydrase-isomerase"/>
    <property type="match status" value="1"/>
</dbReference>
<sequence length="674" mass="71177">MKTAQLLNYARDQWTPGDAASLVELPSAIDGSPVALTGSGGLDFGGMARFARETGGPALRAMTFHQRARMLKALGLAILARKEELYELNYATGATRKDGWIDIEGGAGTLLSFSSKGRRELPDAQVLLDGPVEPLSKSPHFIGQHVYTPLQGVAVHINAFNFPVWGMLEKLAPTILAGVPAIVKPASATAWLCEAAFRVMIEAGVLPPGAVQLVVGGVGDLFDHLTGQDVVSFTGSAATALKLRTHPVIQRESVKFIAEQDSLNASLLGPDAAPGTLEFDLFVAEVVNEMTVKAGQKCTAIRRAMVPTPFLDAAEQAIAARLAALPVGDPRDKGTGMGALVSQAQRDSVREAIAAITAAGARVAAGDPEGRIGPDGGAFMAPVLLRADDPWACAAAHDVEPFGPVATLMPYADLADAVSLANRGMGSLALSLFTNSGEAAREFVAGAGAFHGRMLVIDRTNGKDSTGHGSPLPVLVHGGPGRAGGGEEMGGVRGVTHYMQRTALQGSPAMIAAITGQYIPGGPKHVIEAHPFRKRMSELHIGDTLRTRSRTVTIEDIEHFAHFTGDTFYAHMDEEAAKASPIFEGRVAHGYLILSFAAGLFVDPDPGPVLANTGLENLRFLTPLYPGDSMRVELTVRSKSLKSEETGVVRWAVEIFNQKDELVATYDLLTENVP</sequence>
<dbReference type="NCBIfam" id="TIGR02278">
    <property type="entry name" value="PaaN-DH"/>
    <property type="match status" value="1"/>
</dbReference>
<dbReference type="Proteomes" id="UP001156703">
    <property type="component" value="Unassembled WGS sequence"/>
</dbReference>
<dbReference type="RefSeq" id="WP_029942225.1">
    <property type="nucleotide sequence ID" value="NZ_BSOO01000005.1"/>
</dbReference>
<evidence type="ECO:0000259" key="2">
    <source>
        <dbReference type="Pfam" id="PF00171"/>
    </source>
</evidence>
<dbReference type="Gene3D" id="3.10.129.10">
    <property type="entry name" value="Hotdog Thioesterase"/>
    <property type="match status" value="1"/>
</dbReference>
<gene>
    <name evidence="4" type="primary">paaN</name>
    <name evidence="4" type="ORF">GCM10007925_07330</name>
</gene>
<evidence type="ECO:0000313" key="4">
    <source>
        <dbReference type="EMBL" id="GLR47022.1"/>
    </source>
</evidence>
<dbReference type="InterPro" id="IPR029069">
    <property type="entry name" value="HotDog_dom_sf"/>
</dbReference>
<evidence type="ECO:0000259" key="3">
    <source>
        <dbReference type="Pfam" id="PF01575"/>
    </source>
</evidence>
<keyword evidence="1" id="KW-0560">Oxidoreductase</keyword>
<organism evidence="4 5">
    <name type="scientific">Sphingomonas astaxanthinifaciens DSM 22298</name>
    <dbReference type="NCBI Taxonomy" id="1123267"/>
    <lineage>
        <taxon>Bacteria</taxon>
        <taxon>Pseudomonadati</taxon>
        <taxon>Pseudomonadota</taxon>
        <taxon>Alphaproteobacteria</taxon>
        <taxon>Sphingomonadales</taxon>
        <taxon>Sphingomonadaceae</taxon>
        <taxon>Sphingomonas</taxon>
    </lineage>
</organism>
<protein>
    <submittedName>
        <fullName evidence="4">Bifunctional aldehyde dehydrogenase/enoyl-CoA hydratase</fullName>
    </submittedName>
</protein>
<dbReference type="InterPro" id="IPR016163">
    <property type="entry name" value="Ald_DH_C"/>
</dbReference>
<dbReference type="PANTHER" id="PTHR43111:SF1">
    <property type="entry name" value="ALDEHYDE DEHYDROGENASE B-RELATED"/>
    <property type="match status" value="1"/>
</dbReference>
<dbReference type="InterPro" id="IPR016161">
    <property type="entry name" value="Ald_DH/histidinol_DH"/>
</dbReference>
<dbReference type="PANTHER" id="PTHR43111">
    <property type="entry name" value="ALDEHYDE DEHYDROGENASE B-RELATED"/>
    <property type="match status" value="1"/>
</dbReference>
<dbReference type="InterPro" id="IPR011966">
    <property type="entry name" value="PaaN-DH"/>
</dbReference>
<dbReference type="InterPro" id="IPR015590">
    <property type="entry name" value="Aldehyde_DH_dom"/>
</dbReference>
<dbReference type="SUPFAM" id="SSF53720">
    <property type="entry name" value="ALDH-like"/>
    <property type="match status" value="1"/>
</dbReference>
<proteinExistence type="predicted"/>
<dbReference type="Pfam" id="PF01575">
    <property type="entry name" value="MaoC_dehydratas"/>
    <property type="match status" value="1"/>
</dbReference>
<evidence type="ECO:0000256" key="1">
    <source>
        <dbReference type="ARBA" id="ARBA00023002"/>
    </source>
</evidence>
<dbReference type="Gene3D" id="3.40.605.10">
    <property type="entry name" value="Aldehyde Dehydrogenase, Chain A, domain 1"/>
    <property type="match status" value="1"/>
</dbReference>
<dbReference type="EMBL" id="BSOO01000005">
    <property type="protein sequence ID" value="GLR47022.1"/>
    <property type="molecule type" value="Genomic_DNA"/>
</dbReference>
<dbReference type="NCBIfam" id="NF008868">
    <property type="entry name" value="PRK11903.1"/>
    <property type="match status" value="1"/>
</dbReference>
<name>A0ABQ5Z679_9SPHN</name>
<keyword evidence="5" id="KW-1185">Reference proteome</keyword>
<reference evidence="5" key="1">
    <citation type="journal article" date="2019" name="Int. J. Syst. Evol. Microbiol.">
        <title>The Global Catalogue of Microorganisms (GCM) 10K type strain sequencing project: providing services to taxonomists for standard genome sequencing and annotation.</title>
        <authorList>
            <consortium name="The Broad Institute Genomics Platform"/>
            <consortium name="The Broad Institute Genome Sequencing Center for Infectious Disease"/>
            <person name="Wu L."/>
            <person name="Ma J."/>
        </authorList>
    </citation>
    <scope>NUCLEOTIDE SEQUENCE [LARGE SCALE GENOMIC DNA]</scope>
    <source>
        <strain evidence="5">NBRC 102146</strain>
    </source>
</reference>
<dbReference type="Pfam" id="PF00171">
    <property type="entry name" value="Aldedh"/>
    <property type="match status" value="1"/>
</dbReference>
<comment type="caution">
    <text evidence="4">The sequence shown here is derived from an EMBL/GenBank/DDBJ whole genome shotgun (WGS) entry which is preliminary data.</text>
</comment>
<evidence type="ECO:0000313" key="5">
    <source>
        <dbReference type="Proteomes" id="UP001156703"/>
    </source>
</evidence>
<dbReference type="InterPro" id="IPR002539">
    <property type="entry name" value="MaoC-like_dom"/>
</dbReference>